<protein>
    <submittedName>
        <fullName evidence="3">Uncharacterized protein</fullName>
    </submittedName>
</protein>
<evidence type="ECO:0000256" key="1">
    <source>
        <dbReference type="PROSITE-ProRule" id="PRU00339"/>
    </source>
</evidence>
<evidence type="ECO:0000256" key="2">
    <source>
        <dbReference type="SAM" id="SignalP"/>
    </source>
</evidence>
<dbReference type="PROSITE" id="PS50005">
    <property type="entry name" value="TPR"/>
    <property type="match status" value="1"/>
</dbReference>
<keyword evidence="4" id="KW-1185">Reference proteome</keyword>
<dbReference type="Pfam" id="PF00515">
    <property type="entry name" value="TPR_1"/>
    <property type="match status" value="1"/>
</dbReference>
<gene>
    <name evidence="3" type="ORF">COO92_04650</name>
</gene>
<feature type="repeat" description="TPR" evidence="1">
    <location>
        <begin position="75"/>
        <end position="108"/>
    </location>
</feature>
<dbReference type="PROSITE" id="PS50293">
    <property type="entry name" value="TPR_REGION"/>
    <property type="match status" value="1"/>
</dbReference>
<dbReference type="Gene3D" id="1.25.40.10">
    <property type="entry name" value="Tetratricopeptide repeat domain"/>
    <property type="match status" value="1"/>
</dbReference>
<dbReference type="Proteomes" id="UP000233332">
    <property type="component" value="Unassembled WGS sequence"/>
</dbReference>
<proteinExistence type="predicted"/>
<comment type="caution">
    <text evidence="3">The sequence shown here is derived from an EMBL/GenBank/DDBJ whole genome shotgun (WGS) entry which is preliminary data.</text>
</comment>
<reference evidence="3 4" key="1">
    <citation type="submission" date="2017-09" db="EMBL/GenBank/DDBJ databases">
        <title>Biodiversity and function of Thalassospira species in the particle-attached aromatic-hydrocarbon-degrading consortia from the surface seawater of the China South Sea.</title>
        <authorList>
            <person name="Dong C."/>
            <person name="Lai Q."/>
            <person name="Shao Z."/>
        </authorList>
    </citation>
    <scope>NUCLEOTIDE SEQUENCE [LARGE SCALE GENOMIC DNA]</scope>
    <source>
        <strain evidence="3 4">139Z-12</strain>
    </source>
</reference>
<keyword evidence="2" id="KW-0732">Signal</keyword>
<dbReference type="EMBL" id="NXGX01000002">
    <property type="protein sequence ID" value="PKR59337.1"/>
    <property type="molecule type" value="Genomic_DNA"/>
</dbReference>
<name>A0A2N3L9E4_9PROT</name>
<evidence type="ECO:0000313" key="4">
    <source>
        <dbReference type="Proteomes" id="UP000233332"/>
    </source>
</evidence>
<dbReference type="AlphaFoldDB" id="A0A2N3L9E4"/>
<feature type="signal peptide" evidence="2">
    <location>
        <begin position="1"/>
        <end position="25"/>
    </location>
</feature>
<dbReference type="SUPFAM" id="SSF48452">
    <property type="entry name" value="TPR-like"/>
    <property type="match status" value="1"/>
</dbReference>
<feature type="chain" id="PRO_5014781509" evidence="2">
    <location>
        <begin position="26"/>
        <end position="155"/>
    </location>
</feature>
<evidence type="ECO:0000313" key="3">
    <source>
        <dbReference type="EMBL" id="PKR59337.1"/>
    </source>
</evidence>
<accession>A0A2N3L9E4</accession>
<dbReference type="InterPro" id="IPR019734">
    <property type="entry name" value="TPR_rpt"/>
</dbReference>
<organism evidence="3 4">
    <name type="scientific">Thalassospira lohafexi</name>
    <dbReference type="NCBI Taxonomy" id="744227"/>
    <lineage>
        <taxon>Bacteria</taxon>
        <taxon>Pseudomonadati</taxon>
        <taxon>Pseudomonadota</taxon>
        <taxon>Alphaproteobacteria</taxon>
        <taxon>Rhodospirillales</taxon>
        <taxon>Thalassospiraceae</taxon>
        <taxon>Thalassospira</taxon>
    </lineage>
</organism>
<keyword evidence="1" id="KW-0802">TPR repeat</keyword>
<dbReference type="InterPro" id="IPR011990">
    <property type="entry name" value="TPR-like_helical_dom_sf"/>
</dbReference>
<dbReference type="SMART" id="SM00028">
    <property type="entry name" value="TPR"/>
    <property type="match status" value="2"/>
</dbReference>
<dbReference type="PANTHER" id="PTHR44523">
    <property type="entry name" value="TETRATRICOPEPTIDE REPEAT PROTEIN 13"/>
    <property type="match status" value="1"/>
</dbReference>
<dbReference type="PANTHER" id="PTHR44523:SF1">
    <property type="entry name" value="TETRATRICOPEPTIDE REPEAT PROTEIN 13"/>
    <property type="match status" value="1"/>
</dbReference>
<sequence>MTLSGKTPKIIMTVAFAMMFASPMAATNALAMGNSTSWGSGDTDLSAVTELVDGGMYDKAIDTIKEMLKDDPENADLLNYLAYSQRKQGDFDSAAQNYERALMIDPEHVGALEYQGELFLQTGKPDMARENLARLEQICGMSCDEYKELSAKIGN</sequence>